<dbReference type="PANTHER" id="PTHR32278:SF86">
    <property type="entry name" value="F-BOX PROTEIN PP2-B10-LIKE ISOFORM X1"/>
    <property type="match status" value="1"/>
</dbReference>
<evidence type="ECO:0000313" key="1">
    <source>
        <dbReference type="EMBL" id="KAK4724412.1"/>
    </source>
</evidence>
<name>A0AAV9LGJ3_9SOLN</name>
<dbReference type="AlphaFoldDB" id="A0AAV9LGJ3"/>
<comment type="caution">
    <text evidence="1">The sequence shown here is derived from an EMBL/GenBank/DDBJ whole genome shotgun (WGS) entry which is preliminary data.</text>
</comment>
<reference evidence="1 2" key="1">
    <citation type="submission" date="2023-10" db="EMBL/GenBank/DDBJ databases">
        <title>Genome-Wide Identification Analysis in wild type Solanum Pinnatisectum Reveals Some Genes Defensing Phytophthora Infestans.</title>
        <authorList>
            <person name="Sun C."/>
        </authorList>
    </citation>
    <scope>NUCLEOTIDE SEQUENCE [LARGE SCALE GENOMIC DNA]</scope>
    <source>
        <strain evidence="1">LQN</strain>
        <tissue evidence="1">Leaf</tissue>
    </source>
</reference>
<keyword evidence="2" id="KW-1185">Reference proteome</keyword>
<proteinExistence type="predicted"/>
<dbReference type="InterPro" id="IPR025886">
    <property type="entry name" value="PP2-like"/>
</dbReference>
<dbReference type="Proteomes" id="UP001311915">
    <property type="component" value="Unassembled WGS sequence"/>
</dbReference>
<sequence>MLNIREVYLVYRCHRKIGLRKSWHQQALAEFLLPCDLQDELKKVYEEAVLSNLPSDAEDDDPGLPNDIYLALQHLSLQLLPEDVSNRLQLIMRHPKLRDDGWFEIELGEFYTENEDDHIEMNLKELKECASLKTGLIVEGIEIRPRMD</sequence>
<protein>
    <submittedName>
        <fullName evidence="1">Uncharacterized protein</fullName>
    </submittedName>
</protein>
<dbReference type="Pfam" id="PF14299">
    <property type="entry name" value="PP2"/>
    <property type="match status" value="1"/>
</dbReference>
<evidence type="ECO:0000313" key="2">
    <source>
        <dbReference type="Proteomes" id="UP001311915"/>
    </source>
</evidence>
<dbReference type="EMBL" id="JAWPEI010000006">
    <property type="protein sequence ID" value="KAK4724412.1"/>
    <property type="molecule type" value="Genomic_DNA"/>
</dbReference>
<gene>
    <name evidence="1" type="ORF">R3W88_027191</name>
</gene>
<dbReference type="PANTHER" id="PTHR32278">
    <property type="entry name" value="F-BOX DOMAIN-CONTAINING PROTEIN"/>
    <property type="match status" value="1"/>
</dbReference>
<organism evidence="1 2">
    <name type="scientific">Solanum pinnatisectum</name>
    <name type="common">tansyleaf nightshade</name>
    <dbReference type="NCBI Taxonomy" id="50273"/>
    <lineage>
        <taxon>Eukaryota</taxon>
        <taxon>Viridiplantae</taxon>
        <taxon>Streptophyta</taxon>
        <taxon>Embryophyta</taxon>
        <taxon>Tracheophyta</taxon>
        <taxon>Spermatophyta</taxon>
        <taxon>Magnoliopsida</taxon>
        <taxon>eudicotyledons</taxon>
        <taxon>Gunneridae</taxon>
        <taxon>Pentapetalae</taxon>
        <taxon>asterids</taxon>
        <taxon>lamiids</taxon>
        <taxon>Solanales</taxon>
        <taxon>Solanaceae</taxon>
        <taxon>Solanoideae</taxon>
        <taxon>Solaneae</taxon>
        <taxon>Solanum</taxon>
    </lineage>
</organism>
<accession>A0AAV9LGJ3</accession>